<dbReference type="InterPro" id="IPR036390">
    <property type="entry name" value="WH_DNA-bd_sf"/>
</dbReference>
<dbReference type="PANTHER" id="PTHR42756:SF1">
    <property type="entry name" value="TRANSCRIPTIONAL REPRESSOR OF EMRAB OPERON"/>
    <property type="match status" value="1"/>
</dbReference>
<name>A0A0D7X6Z5_9BACL</name>
<dbReference type="SUPFAM" id="SSF46785">
    <property type="entry name" value="Winged helix' DNA-binding domain"/>
    <property type="match status" value="1"/>
</dbReference>
<keyword evidence="1" id="KW-0805">Transcription regulation</keyword>
<dbReference type="InterPro" id="IPR036388">
    <property type="entry name" value="WH-like_DNA-bd_sf"/>
</dbReference>
<dbReference type="GO" id="GO:0003700">
    <property type="term" value="F:DNA-binding transcription factor activity"/>
    <property type="evidence" value="ECO:0007669"/>
    <property type="project" value="InterPro"/>
</dbReference>
<reference evidence="5 6" key="1">
    <citation type="submission" date="2014-11" db="EMBL/GenBank/DDBJ databases">
        <title>Draft Genome Sequences of Paenibacillus polymyxa NRRL B-30509 and Paenibacillus terrae NRRL B-30644, Strains from a Poultry Environment that Produce Tridecaptin A and Paenicidins.</title>
        <authorList>
            <person name="van Belkum M.J."/>
            <person name="Lohans C.T."/>
            <person name="Vederas J.C."/>
        </authorList>
    </citation>
    <scope>NUCLEOTIDE SEQUENCE [LARGE SCALE GENOMIC DNA]</scope>
    <source>
        <strain evidence="5 6">NRRL B-30644</strain>
    </source>
</reference>
<protein>
    <submittedName>
        <fullName evidence="5">Transcriptional regulator</fullName>
    </submittedName>
</protein>
<dbReference type="Pfam" id="PF01047">
    <property type="entry name" value="MarR"/>
    <property type="match status" value="1"/>
</dbReference>
<dbReference type="Gene3D" id="1.10.10.10">
    <property type="entry name" value="Winged helix-like DNA-binding domain superfamily/Winged helix DNA-binding domain"/>
    <property type="match status" value="1"/>
</dbReference>
<dbReference type="PANTHER" id="PTHR42756">
    <property type="entry name" value="TRANSCRIPTIONAL REGULATOR, MARR"/>
    <property type="match status" value="1"/>
</dbReference>
<dbReference type="PROSITE" id="PS50995">
    <property type="entry name" value="HTH_MARR_2"/>
    <property type="match status" value="1"/>
</dbReference>
<comment type="caution">
    <text evidence="5">The sequence shown here is derived from an EMBL/GenBank/DDBJ whole genome shotgun (WGS) entry which is preliminary data.</text>
</comment>
<gene>
    <name evidence="5" type="ORF">QD47_09750</name>
</gene>
<dbReference type="OrthoDB" id="9806864at2"/>
<dbReference type="Proteomes" id="UP000032534">
    <property type="component" value="Unassembled WGS sequence"/>
</dbReference>
<dbReference type="InterPro" id="IPR000835">
    <property type="entry name" value="HTH_MarR-typ"/>
</dbReference>
<keyword evidence="6" id="KW-1185">Reference proteome</keyword>
<dbReference type="SMART" id="SM00347">
    <property type="entry name" value="HTH_MARR"/>
    <property type="match status" value="1"/>
</dbReference>
<evidence type="ECO:0000256" key="3">
    <source>
        <dbReference type="ARBA" id="ARBA00023163"/>
    </source>
</evidence>
<accession>A0A0D7X6Z5</accession>
<dbReference type="EMBL" id="JTHP01000015">
    <property type="protein sequence ID" value="KJD45767.1"/>
    <property type="molecule type" value="Genomic_DNA"/>
</dbReference>
<evidence type="ECO:0000256" key="2">
    <source>
        <dbReference type="ARBA" id="ARBA00023125"/>
    </source>
</evidence>
<proteinExistence type="predicted"/>
<evidence type="ECO:0000313" key="6">
    <source>
        <dbReference type="Proteomes" id="UP000032534"/>
    </source>
</evidence>
<dbReference type="PATRIC" id="fig|159743.3.peg.2175"/>
<organism evidence="5 6">
    <name type="scientific">Paenibacillus terrae</name>
    <dbReference type="NCBI Taxonomy" id="159743"/>
    <lineage>
        <taxon>Bacteria</taxon>
        <taxon>Bacillati</taxon>
        <taxon>Bacillota</taxon>
        <taxon>Bacilli</taxon>
        <taxon>Bacillales</taxon>
        <taxon>Paenibacillaceae</taxon>
        <taxon>Paenibacillus</taxon>
    </lineage>
</organism>
<sequence>MGIIKGRSVFLSASIDALLARIVSRKHRESEVDTLTATQARILFYLWTKDEIPIHEISRITNLQKSTLTSILTKLEKAGHISFMPCQTDKRKTIVKVVNRNENLVELNKKIIDEVGEIFYKGFSEDEIALYQSFLIRTLDNLIECENEKK</sequence>
<dbReference type="AlphaFoldDB" id="A0A0D7X6Z5"/>
<keyword evidence="2" id="KW-0238">DNA-binding</keyword>
<dbReference type="RefSeq" id="WP_013310254.1">
    <property type="nucleotide sequence ID" value="NZ_JTHP01000015.1"/>
</dbReference>
<feature type="domain" description="HTH marR-type" evidence="4">
    <location>
        <begin position="12"/>
        <end position="140"/>
    </location>
</feature>
<keyword evidence="3" id="KW-0804">Transcription</keyword>
<evidence type="ECO:0000259" key="4">
    <source>
        <dbReference type="PROSITE" id="PS50995"/>
    </source>
</evidence>
<evidence type="ECO:0000313" key="5">
    <source>
        <dbReference type="EMBL" id="KJD45767.1"/>
    </source>
</evidence>
<dbReference type="GO" id="GO:0003677">
    <property type="term" value="F:DNA binding"/>
    <property type="evidence" value="ECO:0007669"/>
    <property type="project" value="UniProtKB-KW"/>
</dbReference>
<evidence type="ECO:0000256" key="1">
    <source>
        <dbReference type="ARBA" id="ARBA00023015"/>
    </source>
</evidence>